<evidence type="ECO:0000313" key="1">
    <source>
        <dbReference type="EMBL" id="TBU30969.1"/>
    </source>
</evidence>
<gene>
    <name evidence="1" type="ORF">BD311DRAFT_753561</name>
</gene>
<sequence length="74" mass="7799">MYTWKTSWQNSSMRSKDALFQSLSLSEAAERTGSECSSSISILSTYVLVFSLSCLSSTGAARGCVGVSGPACMS</sequence>
<organism evidence="1">
    <name type="scientific">Dichomitus squalens</name>
    <dbReference type="NCBI Taxonomy" id="114155"/>
    <lineage>
        <taxon>Eukaryota</taxon>
        <taxon>Fungi</taxon>
        <taxon>Dikarya</taxon>
        <taxon>Basidiomycota</taxon>
        <taxon>Agaricomycotina</taxon>
        <taxon>Agaricomycetes</taxon>
        <taxon>Polyporales</taxon>
        <taxon>Polyporaceae</taxon>
        <taxon>Dichomitus</taxon>
    </lineage>
</organism>
<protein>
    <submittedName>
        <fullName evidence="1">Uncharacterized protein</fullName>
    </submittedName>
</protein>
<dbReference type="AlphaFoldDB" id="A0A4Q9MT33"/>
<dbReference type="EMBL" id="ML143402">
    <property type="protein sequence ID" value="TBU30969.1"/>
    <property type="molecule type" value="Genomic_DNA"/>
</dbReference>
<reference evidence="1" key="1">
    <citation type="submission" date="2019-01" db="EMBL/GenBank/DDBJ databases">
        <title>Draft genome sequences of three monokaryotic isolates of the white-rot basidiomycete fungus Dichomitus squalens.</title>
        <authorList>
            <consortium name="DOE Joint Genome Institute"/>
            <person name="Lopez S.C."/>
            <person name="Andreopoulos B."/>
            <person name="Pangilinan J."/>
            <person name="Lipzen A."/>
            <person name="Riley R."/>
            <person name="Ahrendt S."/>
            <person name="Ng V."/>
            <person name="Barry K."/>
            <person name="Daum C."/>
            <person name="Grigoriev I.V."/>
            <person name="Hilden K.S."/>
            <person name="Makela M.R."/>
            <person name="de Vries R.P."/>
        </authorList>
    </citation>
    <scope>NUCLEOTIDE SEQUENCE [LARGE SCALE GENOMIC DNA]</scope>
    <source>
        <strain evidence="1">OM18370.1</strain>
    </source>
</reference>
<dbReference type="Proteomes" id="UP000292957">
    <property type="component" value="Unassembled WGS sequence"/>
</dbReference>
<proteinExistence type="predicted"/>
<name>A0A4Q9MT33_9APHY</name>
<accession>A0A4Q9MT33</accession>